<dbReference type="AlphaFoldDB" id="A0A4S8MPL9"/>
<sequence length="178" mass="18881">MDFVQSLDPSKLVLVGASLSFILSGVRAPPYNFPLYLFGYYAQENSEAVQSLQTFTGLLGVSIIYDIVWMSTNGQHGFIRFLNIVLILLKLPTFLAFGLAARQRGSQFGGSLGVRGGDLSGPTVWSMPGGFTSMGRDGYQTVDDDIPAPPPQRTSVPPAAPAGPPQAPNAAPGAYQSV</sequence>
<feature type="transmembrane region" description="Helical" evidence="2">
    <location>
        <begin position="51"/>
        <end position="69"/>
    </location>
</feature>
<keyword evidence="2" id="KW-0812">Transmembrane</keyword>
<reference evidence="3 4" key="1">
    <citation type="journal article" date="2019" name="Nat. Ecol. Evol.">
        <title>Megaphylogeny resolves global patterns of mushroom evolution.</title>
        <authorList>
            <person name="Varga T."/>
            <person name="Krizsan K."/>
            <person name="Foldi C."/>
            <person name="Dima B."/>
            <person name="Sanchez-Garcia M."/>
            <person name="Sanchez-Ramirez S."/>
            <person name="Szollosi G.J."/>
            <person name="Szarkandi J.G."/>
            <person name="Papp V."/>
            <person name="Albert L."/>
            <person name="Andreopoulos W."/>
            <person name="Angelini C."/>
            <person name="Antonin V."/>
            <person name="Barry K.W."/>
            <person name="Bougher N.L."/>
            <person name="Buchanan P."/>
            <person name="Buyck B."/>
            <person name="Bense V."/>
            <person name="Catcheside P."/>
            <person name="Chovatia M."/>
            <person name="Cooper J."/>
            <person name="Damon W."/>
            <person name="Desjardin D."/>
            <person name="Finy P."/>
            <person name="Geml J."/>
            <person name="Haridas S."/>
            <person name="Hughes K."/>
            <person name="Justo A."/>
            <person name="Karasinski D."/>
            <person name="Kautmanova I."/>
            <person name="Kiss B."/>
            <person name="Kocsube S."/>
            <person name="Kotiranta H."/>
            <person name="LaButti K.M."/>
            <person name="Lechner B.E."/>
            <person name="Liimatainen K."/>
            <person name="Lipzen A."/>
            <person name="Lukacs Z."/>
            <person name="Mihaltcheva S."/>
            <person name="Morgado L.N."/>
            <person name="Niskanen T."/>
            <person name="Noordeloos M.E."/>
            <person name="Ohm R.A."/>
            <person name="Ortiz-Santana B."/>
            <person name="Ovrebo C."/>
            <person name="Racz N."/>
            <person name="Riley R."/>
            <person name="Savchenko A."/>
            <person name="Shiryaev A."/>
            <person name="Soop K."/>
            <person name="Spirin V."/>
            <person name="Szebenyi C."/>
            <person name="Tomsovsky M."/>
            <person name="Tulloss R.E."/>
            <person name="Uehling J."/>
            <person name="Grigoriev I.V."/>
            <person name="Vagvolgyi C."/>
            <person name="Papp T."/>
            <person name="Martin F.M."/>
            <person name="Miettinen O."/>
            <person name="Hibbett D.S."/>
            <person name="Nagy L.G."/>
        </authorList>
    </citation>
    <scope>NUCLEOTIDE SEQUENCE [LARGE SCALE GENOMIC DNA]</scope>
    <source>
        <strain evidence="3 4">CBS 962.96</strain>
    </source>
</reference>
<keyword evidence="2" id="KW-0472">Membrane</keyword>
<feature type="compositionally biased region" description="Pro residues" evidence="1">
    <location>
        <begin position="147"/>
        <end position="167"/>
    </location>
</feature>
<keyword evidence="2" id="KW-1133">Transmembrane helix</keyword>
<gene>
    <name evidence="3" type="ORF">K435DRAFT_961660</name>
</gene>
<feature type="transmembrane region" description="Helical" evidence="2">
    <location>
        <begin position="81"/>
        <end position="101"/>
    </location>
</feature>
<keyword evidence="4" id="KW-1185">Reference proteome</keyword>
<dbReference type="Proteomes" id="UP000297245">
    <property type="component" value="Unassembled WGS sequence"/>
</dbReference>
<evidence type="ECO:0000256" key="1">
    <source>
        <dbReference type="SAM" id="MobiDB-lite"/>
    </source>
</evidence>
<name>A0A4S8MPL9_DENBC</name>
<feature type="region of interest" description="Disordered" evidence="1">
    <location>
        <begin position="136"/>
        <end position="178"/>
    </location>
</feature>
<evidence type="ECO:0000313" key="4">
    <source>
        <dbReference type="Proteomes" id="UP000297245"/>
    </source>
</evidence>
<proteinExistence type="predicted"/>
<dbReference type="EMBL" id="ML179052">
    <property type="protein sequence ID" value="THV04943.1"/>
    <property type="molecule type" value="Genomic_DNA"/>
</dbReference>
<evidence type="ECO:0000313" key="3">
    <source>
        <dbReference type="EMBL" id="THV04943.1"/>
    </source>
</evidence>
<accession>A0A4S8MPL9</accession>
<feature type="compositionally biased region" description="Low complexity" evidence="1">
    <location>
        <begin position="168"/>
        <end position="178"/>
    </location>
</feature>
<organism evidence="3 4">
    <name type="scientific">Dendrothele bispora (strain CBS 962.96)</name>
    <dbReference type="NCBI Taxonomy" id="1314807"/>
    <lineage>
        <taxon>Eukaryota</taxon>
        <taxon>Fungi</taxon>
        <taxon>Dikarya</taxon>
        <taxon>Basidiomycota</taxon>
        <taxon>Agaricomycotina</taxon>
        <taxon>Agaricomycetes</taxon>
        <taxon>Agaricomycetidae</taxon>
        <taxon>Agaricales</taxon>
        <taxon>Agaricales incertae sedis</taxon>
        <taxon>Dendrothele</taxon>
    </lineage>
</organism>
<evidence type="ECO:0000256" key="2">
    <source>
        <dbReference type="SAM" id="Phobius"/>
    </source>
</evidence>
<dbReference type="OrthoDB" id="2500246at2759"/>
<protein>
    <submittedName>
        <fullName evidence="3">Uncharacterized protein</fullName>
    </submittedName>
</protein>